<name>A0A6A6QW21_9PEZI</name>
<dbReference type="EMBL" id="MU004187">
    <property type="protein sequence ID" value="KAF2496668.1"/>
    <property type="molecule type" value="Genomic_DNA"/>
</dbReference>
<proteinExistence type="predicted"/>
<accession>A0A6A6QW21</accession>
<evidence type="ECO:0000313" key="2">
    <source>
        <dbReference type="Proteomes" id="UP000799750"/>
    </source>
</evidence>
<keyword evidence="2" id="KW-1185">Reference proteome</keyword>
<gene>
    <name evidence="1" type="ORF">BU16DRAFT_559992</name>
</gene>
<evidence type="ECO:0000313" key="1">
    <source>
        <dbReference type="EMBL" id="KAF2496668.1"/>
    </source>
</evidence>
<dbReference type="Proteomes" id="UP000799750">
    <property type="component" value="Unassembled WGS sequence"/>
</dbReference>
<organism evidence="1 2">
    <name type="scientific">Lophium mytilinum</name>
    <dbReference type="NCBI Taxonomy" id="390894"/>
    <lineage>
        <taxon>Eukaryota</taxon>
        <taxon>Fungi</taxon>
        <taxon>Dikarya</taxon>
        <taxon>Ascomycota</taxon>
        <taxon>Pezizomycotina</taxon>
        <taxon>Dothideomycetes</taxon>
        <taxon>Pleosporomycetidae</taxon>
        <taxon>Mytilinidiales</taxon>
        <taxon>Mytilinidiaceae</taxon>
        <taxon>Lophium</taxon>
    </lineage>
</organism>
<protein>
    <submittedName>
        <fullName evidence="1">Uncharacterized protein</fullName>
    </submittedName>
</protein>
<dbReference type="AlphaFoldDB" id="A0A6A6QW21"/>
<sequence length="166" mass="18941">MDHIGSIRCMTIFIPAHTTPTALSQLKEISRIPLRLDTLILVGNDTASFPSYYAAELFSILCQEAHDSGLRKLVIVQRIGGLSSPTTLLFSSPNFFQAKLGSYYSYNNPVNSTLFRQGSLYYINKSDVEFADFDELFRLWRWSYSAWPVFVAHGPNMDLRVEFDRI</sequence>
<reference evidence="1" key="1">
    <citation type="journal article" date="2020" name="Stud. Mycol.">
        <title>101 Dothideomycetes genomes: a test case for predicting lifestyles and emergence of pathogens.</title>
        <authorList>
            <person name="Haridas S."/>
            <person name="Albert R."/>
            <person name="Binder M."/>
            <person name="Bloem J."/>
            <person name="Labutti K."/>
            <person name="Salamov A."/>
            <person name="Andreopoulos B."/>
            <person name="Baker S."/>
            <person name="Barry K."/>
            <person name="Bills G."/>
            <person name="Bluhm B."/>
            <person name="Cannon C."/>
            <person name="Castanera R."/>
            <person name="Culley D."/>
            <person name="Daum C."/>
            <person name="Ezra D."/>
            <person name="Gonzalez J."/>
            <person name="Henrissat B."/>
            <person name="Kuo A."/>
            <person name="Liang C."/>
            <person name="Lipzen A."/>
            <person name="Lutzoni F."/>
            <person name="Magnuson J."/>
            <person name="Mondo S."/>
            <person name="Nolan M."/>
            <person name="Ohm R."/>
            <person name="Pangilinan J."/>
            <person name="Park H.-J."/>
            <person name="Ramirez L."/>
            <person name="Alfaro M."/>
            <person name="Sun H."/>
            <person name="Tritt A."/>
            <person name="Yoshinaga Y."/>
            <person name="Zwiers L.-H."/>
            <person name="Turgeon B."/>
            <person name="Goodwin S."/>
            <person name="Spatafora J."/>
            <person name="Crous P."/>
            <person name="Grigoriev I."/>
        </authorList>
    </citation>
    <scope>NUCLEOTIDE SEQUENCE</scope>
    <source>
        <strain evidence="1">CBS 269.34</strain>
    </source>
</reference>